<keyword evidence="3" id="KW-1185">Reference proteome</keyword>
<sequence>MNREASNVNSFLLLLLLLIVTGSSQPAPDTLECRNQDHGFCKRYNCPGQTVHTGGTCQWGTLLCCKSPS</sequence>
<protein>
    <submittedName>
        <fullName evidence="2">Uncharacterized protein</fullName>
    </submittedName>
</protein>
<dbReference type="OrthoDB" id="10426393at2759"/>
<dbReference type="GeneTree" id="ENSGT00960000190579"/>
<reference evidence="2" key="1">
    <citation type="submission" date="2025-08" db="UniProtKB">
        <authorList>
            <consortium name="Ensembl"/>
        </authorList>
    </citation>
    <scope>IDENTIFICATION</scope>
</reference>
<dbReference type="Ensembl" id="ENSNNAT00000002758.1">
    <property type="protein sequence ID" value="ENSNNAP00000002628.1"/>
    <property type="gene ID" value="ENSNNAG00000001804.1"/>
</dbReference>
<proteinExistence type="predicted"/>
<keyword evidence="1" id="KW-0732">Signal</keyword>
<feature type="signal peptide" evidence="1">
    <location>
        <begin position="1"/>
        <end position="26"/>
    </location>
</feature>
<organism evidence="2 3">
    <name type="scientific">Naja naja</name>
    <name type="common">Indian cobra</name>
    <dbReference type="NCBI Taxonomy" id="35670"/>
    <lineage>
        <taxon>Eukaryota</taxon>
        <taxon>Metazoa</taxon>
        <taxon>Chordata</taxon>
        <taxon>Craniata</taxon>
        <taxon>Vertebrata</taxon>
        <taxon>Euteleostomi</taxon>
        <taxon>Lepidosauria</taxon>
        <taxon>Squamata</taxon>
        <taxon>Bifurcata</taxon>
        <taxon>Unidentata</taxon>
        <taxon>Episquamata</taxon>
        <taxon>Toxicofera</taxon>
        <taxon>Serpentes</taxon>
        <taxon>Colubroidea</taxon>
        <taxon>Elapidae</taxon>
        <taxon>Elapinae</taxon>
        <taxon>Naja</taxon>
    </lineage>
</organism>
<evidence type="ECO:0000313" key="2">
    <source>
        <dbReference type="Ensembl" id="ENSNNAP00000002628.1"/>
    </source>
</evidence>
<name>A0A8C6X1U6_NAJNA</name>
<evidence type="ECO:0000256" key="1">
    <source>
        <dbReference type="SAM" id="SignalP"/>
    </source>
</evidence>
<reference evidence="2" key="2">
    <citation type="submission" date="2025-09" db="UniProtKB">
        <authorList>
            <consortium name="Ensembl"/>
        </authorList>
    </citation>
    <scope>IDENTIFICATION</scope>
</reference>
<evidence type="ECO:0000313" key="3">
    <source>
        <dbReference type="Proteomes" id="UP000694559"/>
    </source>
</evidence>
<dbReference type="Proteomes" id="UP000694559">
    <property type="component" value="Unplaced"/>
</dbReference>
<dbReference type="OMA" id="ICCKSIT"/>
<dbReference type="AlphaFoldDB" id="A0A8C6X1U6"/>
<accession>A0A8C6X1U6</accession>
<feature type="chain" id="PRO_5034224603" evidence="1">
    <location>
        <begin position="27"/>
        <end position="69"/>
    </location>
</feature>